<feature type="region of interest" description="Disordered" evidence="1">
    <location>
        <begin position="58"/>
        <end position="86"/>
    </location>
</feature>
<feature type="compositionally biased region" description="Polar residues" evidence="1">
    <location>
        <begin position="68"/>
        <end position="78"/>
    </location>
</feature>
<dbReference type="RefSeq" id="WP_139047986.1">
    <property type="nucleotide sequence ID" value="NZ_CP045858.1"/>
</dbReference>
<evidence type="ECO:0000313" key="2">
    <source>
        <dbReference type="EMBL" id="QQN50094.1"/>
    </source>
</evidence>
<sequence length="86" mass="9193">MAWAFLFFAAGRFCRQEYLTASMPASAVRSAFARCVMIFLQNAPHACGKLSQPGLPKAPLAGSDEASDNNNIASQTRLAASGQEVR</sequence>
<dbReference type="GeneID" id="77262380"/>
<evidence type="ECO:0000313" key="3">
    <source>
        <dbReference type="Proteomes" id="UP000595933"/>
    </source>
</evidence>
<protein>
    <submittedName>
        <fullName evidence="2">Uncharacterized protein</fullName>
    </submittedName>
</protein>
<name>A0A9X7YRE7_9GAMM</name>
<dbReference type="EMBL" id="CP067013">
    <property type="protein sequence ID" value="QQN50094.1"/>
    <property type="molecule type" value="Genomic_DNA"/>
</dbReference>
<gene>
    <name evidence="2" type="ORF">I6H70_16370</name>
</gene>
<organism evidence="2 3">
    <name type="scientific">Stutzerimonas balearica</name>
    <dbReference type="NCBI Taxonomy" id="74829"/>
    <lineage>
        <taxon>Bacteria</taxon>
        <taxon>Pseudomonadati</taxon>
        <taxon>Pseudomonadota</taxon>
        <taxon>Gammaproteobacteria</taxon>
        <taxon>Pseudomonadales</taxon>
        <taxon>Pseudomonadaceae</taxon>
        <taxon>Stutzerimonas</taxon>
    </lineage>
</organism>
<evidence type="ECO:0000256" key="1">
    <source>
        <dbReference type="SAM" id="MobiDB-lite"/>
    </source>
</evidence>
<dbReference type="Proteomes" id="UP000595933">
    <property type="component" value="Chromosome"/>
</dbReference>
<dbReference type="AlphaFoldDB" id="A0A9X7YRE7"/>
<reference evidence="2 3" key="1">
    <citation type="submission" date="2020-12" db="EMBL/GenBank/DDBJ databases">
        <title>FDA dAtabase for Regulatory Grade micrObial Sequences (FDA-ARGOS): Supporting development and validation of Infectious Disease Dx tests.</title>
        <authorList>
            <person name="Sproer C."/>
            <person name="Gronow S."/>
            <person name="Severitt S."/>
            <person name="Schroder I."/>
            <person name="Tallon L."/>
            <person name="Sadzewicz L."/>
            <person name="Zhao X."/>
            <person name="Boylan J."/>
            <person name="Ott S."/>
            <person name="Bowen H."/>
            <person name="Vavikolanu K."/>
            <person name="Mehta A."/>
            <person name="Aluvathingal J."/>
            <person name="Nadendla S."/>
            <person name="Lowell S."/>
            <person name="Myers T."/>
            <person name="Yan Y."/>
            <person name="Sichtig H."/>
        </authorList>
    </citation>
    <scope>NUCLEOTIDE SEQUENCE [LARGE SCALE GENOMIC DNA]</scope>
    <source>
        <strain evidence="2 3">FDAARGOS_1013</strain>
    </source>
</reference>
<proteinExistence type="predicted"/>
<accession>A0A9X7YRE7</accession>